<proteinExistence type="predicted"/>
<dbReference type="RefSeq" id="WP_165864513.1">
    <property type="nucleotide sequence ID" value="NZ_AP025739.1"/>
</dbReference>
<dbReference type="Gene3D" id="1.20.120.450">
    <property type="entry name" value="dinb family like domain"/>
    <property type="match status" value="1"/>
</dbReference>
<dbReference type="Pfam" id="PF12867">
    <property type="entry name" value="DinB_2"/>
    <property type="match status" value="1"/>
</dbReference>
<accession>A0A402D2S3</accession>
<protein>
    <recommendedName>
        <fullName evidence="1">DinB-like domain-containing protein</fullName>
    </recommendedName>
</protein>
<dbReference type="Proteomes" id="UP000287394">
    <property type="component" value="Chromosome"/>
</dbReference>
<feature type="domain" description="DinB-like" evidence="1">
    <location>
        <begin position="16"/>
        <end position="129"/>
    </location>
</feature>
<keyword evidence="3" id="KW-1185">Reference proteome</keyword>
<name>A0A402D2S3_9BACT</name>
<dbReference type="InterPro" id="IPR024775">
    <property type="entry name" value="DinB-like"/>
</dbReference>
<gene>
    <name evidence="2" type="ORF">CCAX7_004650</name>
</gene>
<dbReference type="InterPro" id="IPR034660">
    <property type="entry name" value="DinB/YfiT-like"/>
</dbReference>
<organism evidence="2 3">
    <name type="scientific">Capsulimonas corticalis</name>
    <dbReference type="NCBI Taxonomy" id="2219043"/>
    <lineage>
        <taxon>Bacteria</taxon>
        <taxon>Bacillati</taxon>
        <taxon>Armatimonadota</taxon>
        <taxon>Armatimonadia</taxon>
        <taxon>Capsulimonadales</taxon>
        <taxon>Capsulimonadaceae</taxon>
        <taxon>Capsulimonas</taxon>
    </lineage>
</organism>
<dbReference type="SUPFAM" id="SSF109854">
    <property type="entry name" value="DinB/YfiT-like putative metalloenzymes"/>
    <property type="match status" value="1"/>
</dbReference>
<evidence type="ECO:0000313" key="2">
    <source>
        <dbReference type="EMBL" id="BDI28414.1"/>
    </source>
</evidence>
<dbReference type="AlphaFoldDB" id="A0A402D2S3"/>
<reference evidence="2 3" key="1">
    <citation type="journal article" date="2019" name="Int. J. Syst. Evol. Microbiol.">
        <title>Capsulimonas corticalis gen. nov., sp. nov., an aerobic capsulated bacterium, of a novel bacterial order, Capsulimonadales ord. nov., of the class Armatimonadia of the phylum Armatimonadetes.</title>
        <authorList>
            <person name="Li J."/>
            <person name="Kudo C."/>
            <person name="Tonouchi A."/>
        </authorList>
    </citation>
    <scope>NUCLEOTIDE SEQUENCE [LARGE SCALE GENOMIC DNA]</scope>
    <source>
        <strain evidence="2 3">AX-7</strain>
    </source>
</reference>
<sequence length="156" mass="17830">MPTTIQNFLAEFTPKAAENLIAALLRLPEDKRLWAPSPTARPALSLVAECALNNSYTVDMIETRQWTAGTMEEYFQEQTDLMNGDWATLEALLRKNTERFTACVRDLPDDVLGDEITMPFGKFTMTHTISYPYWNMSYHEGQINYIASILDRLNEA</sequence>
<evidence type="ECO:0000313" key="3">
    <source>
        <dbReference type="Proteomes" id="UP000287394"/>
    </source>
</evidence>
<dbReference type="EMBL" id="AP025739">
    <property type="protein sequence ID" value="BDI28414.1"/>
    <property type="molecule type" value="Genomic_DNA"/>
</dbReference>
<evidence type="ECO:0000259" key="1">
    <source>
        <dbReference type="Pfam" id="PF12867"/>
    </source>
</evidence>
<dbReference type="KEGG" id="ccot:CCAX7_004650"/>